<dbReference type="AlphaFoldDB" id="A0ABD0VN15"/>
<feature type="compositionally biased region" description="Low complexity" evidence="1">
    <location>
        <begin position="68"/>
        <end position="84"/>
    </location>
</feature>
<keyword evidence="3" id="KW-1185">Reference proteome</keyword>
<evidence type="ECO:0000256" key="1">
    <source>
        <dbReference type="SAM" id="MobiDB-lite"/>
    </source>
</evidence>
<accession>A0ABD0VN15</accession>
<reference evidence="2 3" key="1">
    <citation type="journal article" date="2024" name="Plant Biotechnol. J.">
        <title>Dendrobium thyrsiflorum genome and its molecular insights into genes involved in important horticultural traits.</title>
        <authorList>
            <person name="Chen B."/>
            <person name="Wang J.Y."/>
            <person name="Zheng P.J."/>
            <person name="Li K.L."/>
            <person name="Liang Y.M."/>
            <person name="Chen X.F."/>
            <person name="Zhang C."/>
            <person name="Zhao X."/>
            <person name="He X."/>
            <person name="Zhang G.Q."/>
            <person name="Liu Z.J."/>
            <person name="Xu Q."/>
        </authorList>
    </citation>
    <scope>NUCLEOTIDE SEQUENCE [LARGE SCALE GENOMIC DNA]</scope>
    <source>
        <strain evidence="2">GZMU011</strain>
    </source>
</reference>
<sequence length="325" mass="36627">MNYLNGLAELADFQNSGMVNAIEQGSDTQPQIGHISLMDSLDLFHIGGGDKRRKKEEPKQRRKRREGSALLPPSSSSTTARTSPRLSAIAGFSLGCLLKHWRKEARKRRNKGGEGREFSCHQTPPRPLPDICAATDECQTFARPPSDARLPPDLQGLEILRLKEKISISDRVFDFPALDLNRLTVCDDHCNLRMAHSSLKKAGKNRAEPAETEETSKKGRNKQNPKVARWAEPAETTPGKEKKKKKTWEEAERLLRNFISQETKSHSIQQSKSPWNPKHPHNKTWEGQQTQRNIHGKTNMSSHSHGIVLSVSSNLGCERICHIWS</sequence>
<evidence type="ECO:0000313" key="2">
    <source>
        <dbReference type="EMBL" id="KAL0926354.1"/>
    </source>
</evidence>
<protein>
    <submittedName>
        <fullName evidence="2">Uncharacterized protein</fullName>
    </submittedName>
</protein>
<feature type="compositionally biased region" description="Basic and acidic residues" evidence="1">
    <location>
        <begin position="205"/>
        <end position="217"/>
    </location>
</feature>
<dbReference type="Proteomes" id="UP001552299">
    <property type="component" value="Unassembled WGS sequence"/>
</dbReference>
<gene>
    <name evidence="2" type="ORF">M5K25_002576</name>
</gene>
<organism evidence="2 3">
    <name type="scientific">Dendrobium thyrsiflorum</name>
    <name type="common">Pinecone-like raceme dendrobium</name>
    <name type="synonym">Orchid</name>
    <dbReference type="NCBI Taxonomy" id="117978"/>
    <lineage>
        <taxon>Eukaryota</taxon>
        <taxon>Viridiplantae</taxon>
        <taxon>Streptophyta</taxon>
        <taxon>Embryophyta</taxon>
        <taxon>Tracheophyta</taxon>
        <taxon>Spermatophyta</taxon>
        <taxon>Magnoliopsida</taxon>
        <taxon>Liliopsida</taxon>
        <taxon>Asparagales</taxon>
        <taxon>Orchidaceae</taxon>
        <taxon>Epidendroideae</taxon>
        <taxon>Malaxideae</taxon>
        <taxon>Dendrobiinae</taxon>
        <taxon>Dendrobium</taxon>
    </lineage>
</organism>
<evidence type="ECO:0000313" key="3">
    <source>
        <dbReference type="Proteomes" id="UP001552299"/>
    </source>
</evidence>
<feature type="region of interest" description="Disordered" evidence="1">
    <location>
        <begin position="261"/>
        <end position="289"/>
    </location>
</feature>
<feature type="region of interest" description="Disordered" evidence="1">
    <location>
        <begin position="198"/>
        <end position="248"/>
    </location>
</feature>
<comment type="caution">
    <text evidence="2">The sequence shown here is derived from an EMBL/GenBank/DDBJ whole genome shotgun (WGS) entry which is preliminary data.</text>
</comment>
<dbReference type="EMBL" id="JANQDX010000003">
    <property type="protein sequence ID" value="KAL0926354.1"/>
    <property type="molecule type" value="Genomic_DNA"/>
</dbReference>
<name>A0ABD0VN15_DENTH</name>
<feature type="region of interest" description="Disordered" evidence="1">
    <location>
        <begin position="46"/>
        <end position="84"/>
    </location>
</feature>
<proteinExistence type="predicted"/>
<feature type="compositionally biased region" description="Polar residues" evidence="1">
    <location>
        <begin position="261"/>
        <end position="274"/>
    </location>
</feature>